<evidence type="ECO:0000313" key="10">
    <source>
        <dbReference type="Proteomes" id="UP000291078"/>
    </source>
</evidence>
<dbReference type="InterPro" id="IPR012338">
    <property type="entry name" value="Beta-lactam/transpept-like"/>
</dbReference>
<dbReference type="InterPro" id="IPR050515">
    <property type="entry name" value="Beta-lactam/transpept"/>
</dbReference>
<evidence type="ECO:0000256" key="2">
    <source>
        <dbReference type="ARBA" id="ARBA00007898"/>
    </source>
</evidence>
<comment type="similarity">
    <text evidence="2">Belongs to the class-D beta-lactamase family.</text>
</comment>
<accession>A0A4Q7REF7</accession>
<gene>
    <name evidence="9" type="ORF">EV147_4636</name>
</gene>
<evidence type="ECO:0000256" key="5">
    <source>
        <dbReference type="ARBA" id="ARBA00022801"/>
    </source>
</evidence>
<comment type="catalytic activity">
    <reaction evidence="1">
        <text>a beta-lactam + H2O = a substituted beta-amino acid</text>
        <dbReference type="Rhea" id="RHEA:20401"/>
        <dbReference type="ChEBI" id="CHEBI:15377"/>
        <dbReference type="ChEBI" id="CHEBI:35627"/>
        <dbReference type="ChEBI" id="CHEBI:140347"/>
        <dbReference type="EC" id="3.5.2.6"/>
    </reaction>
</comment>
<keyword evidence="4 7" id="KW-0732">Signal</keyword>
<evidence type="ECO:0000259" key="8">
    <source>
        <dbReference type="Pfam" id="PF00905"/>
    </source>
</evidence>
<dbReference type="GO" id="GO:0046677">
    <property type="term" value="P:response to antibiotic"/>
    <property type="evidence" value="ECO:0007669"/>
    <property type="project" value="UniProtKB-KW"/>
</dbReference>
<evidence type="ECO:0000313" key="9">
    <source>
        <dbReference type="EMBL" id="RZT30788.1"/>
    </source>
</evidence>
<evidence type="ECO:0000256" key="1">
    <source>
        <dbReference type="ARBA" id="ARBA00001526"/>
    </source>
</evidence>
<dbReference type="Gene3D" id="3.40.710.10">
    <property type="entry name" value="DD-peptidase/beta-lactamase superfamily"/>
    <property type="match status" value="1"/>
</dbReference>
<dbReference type="EC" id="3.5.2.6" evidence="3"/>
<protein>
    <recommendedName>
        <fullName evidence="3">beta-lactamase</fullName>
        <ecNumber evidence="3">3.5.2.6</ecNumber>
    </recommendedName>
</protein>
<organism evidence="9 10">
    <name type="scientific">Cupriavidus agavae</name>
    <dbReference type="NCBI Taxonomy" id="1001822"/>
    <lineage>
        <taxon>Bacteria</taxon>
        <taxon>Pseudomonadati</taxon>
        <taxon>Pseudomonadota</taxon>
        <taxon>Betaproteobacteria</taxon>
        <taxon>Burkholderiales</taxon>
        <taxon>Burkholderiaceae</taxon>
        <taxon>Cupriavidus</taxon>
    </lineage>
</organism>
<keyword evidence="5" id="KW-0378">Hydrolase</keyword>
<evidence type="ECO:0000256" key="4">
    <source>
        <dbReference type="ARBA" id="ARBA00022729"/>
    </source>
</evidence>
<dbReference type="GO" id="GO:0005886">
    <property type="term" value="C:plasma membrane"/>
    <property type="evidence" value="ECO:0007669"/>
    <property type="project" value="TreeGrafter"/>
</dbReference>
<dbReference type="PANTHER" id="PTHR30627">
    <property type="entry name" value="PEPTIDOGLYCAN D,D-TRANSPEPTIDASE"/>
    <property type="match status" value="1"/>
</dbReference>
<dbReference type="SUPFAM" id="SSF56601">
    <property type="entry name" value="beta-lactamase/transpeptidase-like"/>
    <property type="match status" value="1"/>
</dbReference>
<dbReference type="Pfam" id="PF00905">
    <property type="entry name" value="Transpeptidase"/>
    <property type="match status" value="1"/>
</dbReference>
<name>A0A4Q7REF7_9BURK</name>
<keyword evidence="10" id="KW-1185">Reference proteome</keyword>
<feature type="chain" id="PRO_5020809163" description="beta-lactamase" evidence="7">
    <location>
        <begin position="31"/>
        <end position="284"/>
    </location>
</feature>
<dbReference type="InterPro" id="IPR001460">
    <property type="entry name" value="PCN-bd_Tpept"/>
</dbReference>
<dbReference type="GO" id="GO:0008800">
    <property type="term" value="F:beta-lactamase activity"/>
    <property type="evidence" value="ECO:0007669"/>
    <property type="project" value="UniProtKB-EC"/>
</dbReference>
<dbReference type="GO" id="GO:0071555">
    <property type="term" value="P:cell wall organization"/>
    <property type="evidence" value="ECO:0007669"/>
    <property type="project" value="TreeGrafter"/>
</dbReference>
<reference evidence="9 10" key="1">
    <citation type="journal article" date="2015" name="Stand. Genomic Sci.">
        <title>Genomic Encyclopedia of Bacterial and Archaeal Type Strains, Phase III: the genomes of soil and plant-associated and newly described type strains.</title>
        <authorList>
            <person name="Whitman W.B."/>
            <person name="Woyke T."/>
            <person name="Klenk H.P."/>
            <person name="Zhou Y."/>
            <person name="Lilburn T.G."/>
            <person name="Beck B.J."/>
            <person name="De Vos P."/>
            <person name="Vandamme P."/>
            <person name="Eisen J.A."/>
            <person name="Garrity G."/>
            <person name="Hugenholtz P."/>
            <person name="Kyrpides N.C."/>
        </authorList>
    </citation>
    <scope>NUCLEOTIDE SEQUENCE [LARGE SCALE GENOMIC DNA]</scope>
    <source>
        <strain evidence="9 10">ASC-9842</strain>
    </source>
</reference>
<dbReference type="AlphaFoldDB" id="A0A4Q7REF7"/>
<dbReference type="OrthoDB" id="9762883at2"/>
<evidence type="ECO:0000256" key="6">
    <source>
        <dbReference type="ARBA" id="ARBA00023251"/>
    </source>
</evidence>
<comment type="caution">
    <text evidence="9">The sequence shown here is derived from an EMBL/GenBank/DDBJ whole genome shotgun (WGS) entry which is preliminary data.</text>
</comment>
<evidence type="ECO:0000256" key="3">
    <source>
        <dbReference type="ARBA" id="ARBA00012865"/>
    </source>
</evidence>
<dbReference type="EMBL" id="SGXM01000010">
    <property type="protein sequence ID" value="RZT30788.1"/>
    <property type="molecule type" value="Genomic_DNA"/>
</dbReference>
<dbReference type="PANTHER" id="PTHR30627:SF6">
    <property type="entry name" value="BETA-LACTAMASE YBXI-RELATED"/>
    <property type="match status" value="1"/>
</dbReference>
<keyword evidence="6" id="KW-0046">Antibiotic resistance</keyword>
<proteinExistence type="inferred from homology"/>
<dbReference type="Proteomes" id="UP000291078">
    <property type="component" value="Unassembled WGS sequence"/>
</dbReference>
<feature type="domain" description="Penicillin-binding protein transpeptidase" evidence="8">
    <location>
        <begin position="67"/>
        <end position="277"/>
    </location>
</feature>
<feature type="signal peptide" evidence="7">
    <location>
        <begin position="1"/>
        <end position="30"/>
    </location>
</feature>
<dbReference type="GO" id="GO:0008658">
    <property type="term" value="F:penicillin binding"/>
    <property type="evidence" value="ECO:0007669"/>
    <property type="project" value="InterPro"/>
</dbReference>
<evidence type="ECO:0000256" key="7">
    <source>
        <dbReference type="SAM" id="SignalP"/>
    </source>
</evidence>
<sequence length="284" mass="31001">MQNGFSHRNVPQRLARLLLATALVAGTAHAAPQTGPLDARPLFDAAGTDGTMVIHNVREQRTLVYNPKRAATAYSPASTFKIFNTLIGLETGAVADVDHDKLPWDGKVWMHHGKPILPAVCNGDVALRAALPNSCVPAYQALARRVGTVQYRKYLTAAHFGNADVEGPVDRFWLNGHLKITALQQVAFLRDAAAHQVPLISARSFEALDDILTIEKTADYTLRAKTGWDASGDAKADVGWWVGWVTRGADTWVFALNLDMPRPELGARRQEIARAMLRQVGALP</sequence>